<keyword evidence="5" id="KW-0808">Transferase</keyword>
<dbReference type="InterPro" id="IPR002192">
    <property type="entry name" value="PPDK_AMP/ATP-bd"/>
</dbReference>
<dbReference type="GO" id="GO:0016301">
    <property type="term" value="F:kinase activity"/>
    <property type="evidence" value="ECO:0007669"/>
    <property type="project" value="InterPro"/>
</dbReference>
<dbReference type="Gene3D" id="3.30.470.20">
    <property type="entry name" value="ATP-grasp fold, B domain"/>
    <property type="match status" value="1"/>
</dbReference>
<evidence type="ECO:0000313" key="6">
    <source>
        <dbReference type="Proteomes" id="UP000320776"/>
    </source>
</evidence>
<dbReference type="InterPro" id="IPR013815">
    <property type="entry name" value="ATP_grasp_subdomain_1"/>
</dbReference>
<dbReference type="InterPro" id="IPR008279">
    <property type="entry name" value="PEP-util_enz_mobile_dom"/>
</dbReference>
<dbReference type="NCBIfam" id="NF004877">
    <property type="entry name" value="PRK06241.1-2"/>
    <property type="match status" value="1"/>
</dbReference>
<proteinExistence type="predicted"/>
<dbReference type="Gene3D" id="3.30.1490.20">
    <property type="entry name" value="ATP-grasp fold, A domain"/>
    <property type="match status" value="1"/>
</dbReference>
<evidence type="ECO:0000256" key="2">
    <source>
        <dbReference type="ARBA" id="ARBA00022840"/>
    </source>
</evidence>
<dbReference type="RefSeq" id="WP_144352496.1">
    <property type="nucleotide sequence ID" value="NZ_CP036259.1"/>
</dbReference>
<dbReference type="EC" id="6.4.-.-" evidence="5"/>
<keyword evidence="2" id="KW-0067">ATP-binding</keyword>
<dbReference type="Pfam" id="PF00391">
    <property type="entry name" value="PEP-utilizers"/>
    <property type="match status" value="1"/>
</dbReference>
<evidence type="ECO:0000259" key="4">
    <source>
        <dbReference type="Pfam" id="PF01326"/>
    </source>
</evidence>
<name>A0A517E0Q4_9FIRM</name>
<keyword evidence="6" id="KW-1185">Reference proteome</keyword>
<evidence type="ECO:0000313" key="5">
    <source>
        <dbReference type="EMBL" id="QDR83187.1"/>
    </source>
</evidence>
<dbReference type="Pfam" id="PF01326">
    <property type="entry name" value="PPDK_N"/>
    <property type="match status" value="1"/>
</dbReference>
<dbReference type="Gene3D" id="3.50.30.10">
    <property type="entry name" value="Phosphohistidine domain"/>
    <property type="match status" value="1"/>
</dbReference>
<dbReference type="EMBL" id="CP036259">
    <property type="protein sequence ID" value="QDR83187.1"/>
    <property type="molecule type" value="Genomic_DNA"/>
</dbReference>
<dbReference type="SUPFAM" id="SSF52009">
    <property type="entry name" value="Phosphohistidine domain"/>
    <property type="match status" value="1"/>
</dbReference>
<dbReference type="PANTHER" id="PTHR43615:SF1">
    <property type="entry name" value="PPDK_N DOMAIN-CONTAINING PROTEIN"/>
    <property type="match status" value="1"/>
</dbReference>
<keyword evidence="1" id="KW-0547">Nucleotide-binding</keyword>
<dbReference type="AlphaFoldDB" id="A0A517E0Q4"/>
<feature type="domain" description="Pyruvate phosphate dikinase AMP/ATP-binding" evidence="4">
    <location>
        <begin position="18"/>
        <end position="314"/>
    </location>
</feature>
<dbReference type="PANTHER" id="PTHR43615">
    <property type="entry name" value="PHOSPHOENOLPYRUVATE SYNTHASE-RELATED"/>
    <property type="match status" value="1"/>
</dbReference>
<dbReference type="GO" id="GO:0016874">
    <property type="term" value="F:ligase activity"/>
    <property type="evidence" value="ECO:0007669"/>
    <property type="project" value="UniProtKB-KW"/>
</dbReference>
<dbReference type="NCBIfam" id="NF004878">
    <property type="entry name" value="PRK06241.1-3"/>
    <property type="match status" value="1"/>
</dbReference>
<dbReference type="Proteomes" id="UP000320776">
    <property type="component" value="Chromosome"/>
</dbReference>
<dbReference type="GO" id="GO:0005524">
    <property type="term" value="F:ATP binding"/>
    <property type="evidence" value="ECO:0007669"/>
    <property type="project" value="UniProtKB-KW"/>
</dbReference>
<gene>
    <name evidence="5" type="primary">pigC_2</name>
    <name evidence="5" type="ORF">SPTER_46680</name>
</gene>
<dbReference type="InterPro" id="IPR036637">
    <property type="entry name" value="Phosphohistidine_dom_sf"/>
</dbReference>
<organism evidence="5 6">
    <name type="scientific">Sporomusa termitida</name>
    <dbReference type="NCBI Taxonomy" id="2377"/>
    <lineage>
        <taxon>Bacteria</taxon>
        <taxon>Bacillati</taxon>
        <taxon>Bacillota</taxon>
        <taxon>Negativicutes</taxon>
        <taxon>Selenomonadales</taxon>
        <taxon>Sporomusaceae</taxon>
        <taxon>Sporomusa</taxon>
    </lineage>
</organism>
<sequence length="881" mass="95113">MSQYVLNFSDINKSSLAEVGGKGANLGELGRIPGIRVPAGFCVSTRAYADFINTSGAFAALLNGLSGTLLSPEQLKTAGKQIRDHIETLAIPSLIQQDIILAWQETGSQLAYAVRSSATAEDLPGASFAGQQDTFLNVKGEQQLLDCIRKCWASLFTERAIVYRQQNGFEHDKVLLSVVVQQMVFPEVSGIMFTADPVSGNRKTVVIDAGFGLGDALVSGIVAADLYQVQGGTLIKQQIARKETAIYAKPEGGTVNVEIAGERQLVPALAAADAIRLASLGRSIEAHFGNPQDIEWGIAGNEIFILQSRPITTLYPVPPASGDQLRLFVSIGHQQMMTEAMKPLGISVLKTLVPVGKSRPQEESPYLQEVGARLYLDLTDLLGYPQVRKRLPELLLNIDEMIGRAVRDFISRDEFQPSLQPDKKVEPAWLTTAFPTIFAVFRNILYRDNAAAMEEINGFIERQIHENRTKLLAVAGVARITEVQEILSSLIPTVLPRIAPYLGAGLITYKLIAALSQKWVGDAQELGDISKSPTGNVTTEMGLALGDVADAARPYPAVAAYLKQAADDSFFAGLRAVDGGAEVLPVLLAFFEQYGMRGTGEIDVTRPRWREAPTALVPAILSQIAGIRPGQHRLVFAAGKKEAELAADRLLERLQAKPGGFFKARCMRRLIKVHRAFIGLREHPKFFIVQNLAIIKQVLLQEAAQLTAAGVLAAHEDVYWFSLQEFKTIIATQQADYAVVAGRKEQFSNVAKLKPPRVMTSEGEIITANPGASVPAGALPGSPVSAGIVEGCARVILKLEEATMQKGDILVAPYTDPGWTPLFPLAAGLVTEVGGLMTHGAVVAREYGIPAVAGVDNATGKIQNGQRIRVDGTQGFVEFIE</sequence>
<dbReference type="SUPFAM" id="SSF56059">
    <property type="entry name" value="Glutathione synthetase ATP-binding domain-like"/>
    <property type="match status" value="1"/>
</dbReference>
<dbReference type="KEGG" id="sted:SPTER_46680"/>
<keyword evidence="5" id="KW-0436">Ligase</keyword>
<dbReference type="FunFam" id="3.30.1490.20:FF:000010">
    <property type="entry name" value="Phosphoenolpyruvate synthase"/>
    <property type="match status" value="1"/>
</dbReference>
<dbReference type="InterPro" id="IPR051549">
    <property type="entry name" value="PEP_Utilizing_Enz"/>
</dbReference>
<accession>A0A517E0Q4</accession>
<reference evidence="5 6" key="1">
    <citation type="submission" date="2019-02" db="EMBL/GenBank/DDBJ databases">
        <title>Closed genome of Sporomusa termitida DSM 4440.</title>
        <authorList>
            <person name="Poehlein A."/>
            <person name="Daniel R."/>
        </authorList>
    </citation>
    <scope>NUCLEOTIDE SEQUENCE [LARGE SCALE GENOMIC DNA]</scope>
    <source>
        <strain evidence="5 6">DSM 4440</strain>
    </source>
</reference>
<evidence type="ECO:0000256" key="1">
    <source>
        <dbReference type="ARBA" id="ARBA00022741"/>
    </source>
</evidence>
<evidence type="ECO:0000259" key="3">
    <source>
        <dbReference type="Pfam" id="PF00391"/>
    </source>
</evidence>
<feature type="domain" description="PEP-utilising enzyme mobile" evidence="3">
    <location>
        <begin position="805"/>
        <end position="875"/>
    </location>
</feature>
<dbReference type="OrthoDB" id="9765468at2"/>
<protein>
    <submittedName>
        <fullName evidence="5">Prodigiosin synthesizing transferase PigC</fullName>
        <ecNumber evidence="5">6.4.-.-</ecNumber>
    </submittedName>
</protein>